<proteinExistence type="predicted"/>
<dbReference type="Pfam" id="PF14134">
    <property type="entry name" value="DUF4301"/>
    <property type="match status" value="1"/>
</dbReference>
<accession>A0A3G2LAZ7</accession>
<dbReference type="Proteomes" id="UP000276309">
    <property type="component" value="Chromosome"/>
</dbReference>
<dbReference type="EMBL" id="CP032050">
    <property type="protein sequence ID" value="AYN69442.1"/>
    <property type="molecule type" value="Genomic_DNA"/>
</dbReference>
<feature type="domain" description="DUF4301" evidence="1">
    <location>
        <begin position="5"/>
        <end position="511"/>
    </location>
</feature>
<protein>
    <submittedName>
        <fullName evidence="2">DUF4301 family protein</fullName>
    </submittedName>
</protein>
<name>A0A3G2LAZ7_9FLAO</name>
<dbReference type="InterPro" id="IPR029044">
    <property type="entry name" value="Nucleotide-diphossugar_trans"/>
</dbReference>
<gene>
    <name evidence="2" type="ORF">D1013_19670</name>
</gene>
<evidence type="ECO:0000313" key="2">
    <source>
        <dbReference type="EMBL" id="AYN69442.1"/>
    </source>
</evidence>
<dbReference type="OrthoDB" id="5572060at2"/>
<dbReference type="AlphaFoldDB" id="A0A3G2LAZ7"/>
<evidence type="ECO:0000259" key="1">
    <source>
        <dbReference type="Pfam" id="PF14134"/>
    </source>
</evidence>
<keyword evidence="3" id="KW-1185">Reference proteome</keyword>
<reference evidence="2 3" key="1">
    <citation type="submission" date="2018-08" db="EMBL/GenBank/DDBJ databases">
        <title>The reduced genetic potential of extracellular carbohydrate catabolism in Euzebyella marina RN62, a Flavobacteriia bacterium isolated from the hadal water.</title>
        <authorList>
            <person name="Xue C."/>
        </authorList>
    </citation>
    <scope>NUCLEOTIDE SEQUENCE [LARGE SCALE GENOMIC DNA]</scope>
    <source>
        <strain evidence="2 3">RN62</strain>
    </source>
</reference>
<dbReference type="KEGG" id="emar:D1013_19670"/>
<dbReference type="InterPro" id="IPR025393">
    <property type="entry name" value="DUF4301"/>
</dbReference>
<dbReference type="RefSeq" id="WP_121850448.1">
    <property type="nucleotide sequence ID" value="NZ_CP032050.1"/>
</dbReference>
<dbReference type="SUPFAM" id="SSF53448">
    <property type="entry name" value="Nucleotide-diphospho-sugar transferases"/>
    <property type="match status" value="1"/>
</dbReference>
<evidence type="ECO:0000313" key="3">
    <source>
        <dbReference type="Proteomes" id="UP000276309"/>
    </source>
</evidence>
<sequence>MNLTANDLTFLSEKGISQEKVTQQIETFKEGIPFVQLEKAVTVGDGISKFTPEEEKNMIGKFEESAKNGLSLLKFVPASGAASRMFKALFNFLDAYNPKEESLDAYFERTGDKDLEVFADGITEFAFYDLVKKRISGQANSKDEEVYLFVKEMMSEEALNYGFYPKGLLPFHKYVANTATPFEEHLKEAAAYSKSGDTAELHFTISPQHGDMFNSEFAAVKERVSSETKTSFKVSYSYQKPSTDTIAVDMNNEPFRNSDGSVLFRPGGHGALIENLNEQDADIIFIKNIDNVTVPRYADEVADSKKVLAGVLLSVQEKAFDYAKKLDDEELSSDDLAEIRSFLESELNVKVSQKYADSDLEGQLTILKQSINRPIRICGMVKNEGEPGGGPFWIDNRKGNISLQIIESAQIDTADDEQNSILQNATHFNPVDLVCGVRNYKGEKYDLLEYVDPKQGFITGKTKEGRELKALELPGLWNGAMAFWNTIFVEVPSITFNPVKTVNDLLRPAHQVNNK</sequence>
<organism evidence="2 3">
    <name type="scientific">Euzebyella marina</name>
    <dbReference type="NCBI Taxonomy" id="1761453"/>
    <lineage>
        <taxon>Bacteria</taxon>
        <taxon>Pseudomonadati</taxon>
        <taxon>Bacteroidota</taxon>
        <taxon>Flavobacteriia</taxon>
        <taxon>Flavobacteriales</taxon>
        <taxon>Flavobacteriaceae</taxon>
        <taxon>Euzebyella</taxon>
    </lineage>
</organism>